<comment type="similarity">
    <text evidence="1">Belongs to the ATG16 family.</text>
</comment>
<evidence type="ECO:0000256" key="1">
    <source>
        <dbReference type="ARBA" id="ARBA00005331"/>
    </source>
</evidence>
<sequence>MQSNEHEYEDQVRQRIHDRNARDMLYDDIIAAYQHLAKLPRPTADLSEELTHLYGLHSEAQRELKAYKERMQRLDDLIARRDVAIIELKHKNKKLAVRVKDLADEMTAKSAALQQVQDQMLEEQIQRNLAEQKVQSLTKDNEELLSRLMARVNVPQN</sequence>
<protein>
    <recommendedName>
        <fullName evidence="3">Autophagy-related protein 16 domain-containing protein</fullName>
    </recommendedName>
</protein>
<keyword evidence="2" id="KW-0175">Coiled coil</keyword>
<gene>
    <name evidence="4" type="ORF">CANCADRAFT_3669</name>
</gene>
<dbReference type="Gene3D" id="1.20.5.170">
    <property type="match status" value="1"/>
</dbReference>
<proteinExistence type="inferred from homology"/>
<dbReference type="InterPro" id="IPR013923">
    <property type="entry name" value="Autophagy-rel_prot_16_dom"/>
</dbReference>
<evidence type="ECO:0000259" key="3">
    <source>
        <dbReference type="Pfam" id="PF08614"/>
    </source>
</evidence>
<dbReference type="OrthoDB" id="8949486at2759"/>
<keyword evidence="5" id="KW-1185">Reference proteome</keyword>
<dbReference type="AlphaFoldDB" id="A0A1E4TBB1"/>
<evidence type="ECO:0000313" key="4">
    <source>
        <dbReference type="EMBL" id="ODV89029.1"/>
    </source>
</evidence>
<feature type="coiled-coil region" evidence="2">
    <location>
        <begin position="57"/>
        <end position="147"/>
    </location>
</feature>
<reference evidence="5" key="1">
    <citation type="submission" date="2016-02" db="EMBL/GenBank/DDBJ databases">
        <title>Comparative genomics of biotechnologically important yeasts.</title>
        <authorList>
            <consortium name="DOE Joint Genome Institute"/>
            <person name="Riley R."/>
            <person name="Haridas S."/>
            <person name="Wolfe K.H."/>
            <person name="Lopes M.R."/>
            <person name="Hittinger C.T."/>
            <person name="Goker M."/>
            <person name="Salamov A."/>
            <person name="Wisecaver J."/>
            <person name="Long T.M."/>
            <person name="Aerts A.L."/>
            <person name="Barry K."/>
            <person name="Choi C."/>
            <person name="Clum A."/>
            <person name="Coughlan A.Y."/>
            <person name="Deshpande S."/>
            <person name="Douglass A.P."/>
            <person name="Hanson S.J."/>
            <person name="Klenk H.-P."/>
            <person name="Labutti K."/>
            <person name="Lapidus A."/>
            <person name="Lindquist E."/>
            <person name="Lipzen A."/>
            <person name="Meier-Kolthoff J.P."/>
            <person name="Ohm R.A."/>
            <person name="Otillar R.P."/>
            <person name="Pangilinan J."/>
            <person name="Peng Y."/>
            <person name="Rokas A."/>
            <person name="Rosa C.A."/>
            <person name="Scheuner C."/>
            <person name="Sibirny A.A."/>
            <person name="Slot J.C."/>
            <person name="Stielow J.B."/>
            <person name="Sun H."/>
            <person name="Kurtzman C.P."/>
            <person name="Blackwell M."/>
            <person name="Jeffries T.W."/>
            <person name="Grigoriev I.V."/>
        </authorList>
    </citation>
    <scope>NUCLEOTIDE SEQUENCE [LARGE SCALE GENOMIC DNA]</scope>
    <source>
        <strain evidence="5">NRRL Y-17796</strain>
    </source>
</reference>
<feature type="domain" description="Autophagy-related protein 16" evidence="3">
    <location>
        <begin position="43"/>
        <end position="153"/>
    </location>
</feature>
<dbReference type="EMBL" id="KV453843">
    <property type="protein sequence ID" value="ODV89029.1"/>
    <property type="molecule type" value="Genomic_DNA"/>
</dbReference>
<dbReference type="Proteomes" id="UP000095023">
    <property type="component" value="Unassembled WGS sequence"/>
</dbReference>
<organism evidence="4 5">
    <name type="scientific">Tortispora caseinolytica NRRL Y-17796</name>
    <dbReference type="NCBI Taxonomy" id="767744"/>
    <lineage>
        <taxon>Eukaryota</taxon>
        <taxon>Fungi</taxon>
        <taxon>Dikarya</taxon>
        <taxon>Ascomycota</taxon>
        <taxon>Saccharomycotina</taxon>
        <taxon>Trigonopsidomycetes</taxon>
        <taxon>Trigonopsidales</taxon>
        <taxon>Trigonopsidaceae</taxon>
        <taxon>Tortispora</taxon>
    </lineage>
</organism>
<dbReference type="Pfam" id="PF08614">
    <property type="entry name" value="ATG16"/>
    <property type="match status" value="1"/>
</dbReference>
<name>A0A1E4TBB1_9ASCO</name>
<accession>A0A1E4TBB1</accession>
<evidence type="ECO:0000256" key="2">
    <source>
        <dbReference type="SAM" id="Coils"/>
    </source>
</evidence>
<evidence type="ECO:0000313" key="5">
    <source>
        <dbReference type="Proteomes" id="UP000095023"/>
    </source>
</evidence>